<gene>
    <name evidence="1" type="ORF">LIER_16158</name>
</gene>
<comment type="caution">
    <text evidence="1">The sequence shown here is derived from an EMBL/GenBank/DDBJ whole genome shotgun (WGS) entry which is preliminary data.</text>
</comment>
<name>A0AAV3Q5J3_LITER</name>
<dbReference type="AlphaFoldDB" id="A0AAV3Q5J3"/>
<keyword evidence="2" id="KW-1185">Reference proteome</keyword>
<organism evidence="1 2">
    <name type="scientific">Lithospermum erythrorhizon</name>
    <name type="common">Purple gromwell</name>
    <name type="synonym">Lithospermum officinale var. erythrorhizon</name>
    <dbReference type="NCBI Taxonomy" id="34254"/>
    <lineage>
        <taxon>Eukaryota</taxon>
        <taxon>Viridiplantae</taxon>
        <taxon>Streptophyta</taxon>
        <taxon>Embryophyta</taxon>
        <taxon>Tracheophyta</taxon>
        <taxon>Spermatophyta</taxon>
        <taxon>Magnoliopsida</taxon>
        <taxon>eudicotyledons</taxon>
        <taxon>Gunneridae</taxon>
        <taxon>Pentapetalae</taxon>
        <taxon>asterids</taxon>
        <taxon>lamiids</taxon>
        <taxon>Boraginales</taxon>
        <taxon>Boraginaceae</taxon>
        <taxon>Boraginoideae</taxon>
        <taxon>Lithospermeae</taxon>
        <taxon>Lithospermum</taxon>
    </lineage>
</organism>
<dbReference type="Proteomes" id="UP001454036">
    <property type="component" value="Unassembled WGS sequence"/>
</dbReference>
<accession>A0AAV3Q5J3</accession>
<proteinExistence type="predicted"/>
<sequence length="76" mass="8727">MLKEKVMDLAREGSIMLEEEKVSDNHVTITIIKPAEVKVSEDISKRKLDSGMLWGVYSSDSDHEDMEEACYVYMEI</sequence>
<evidence type="ECO:0000313" key="1">
    <source>
        <dbReference type="EMBL" id="GAA0159367.1"/>
    </source>
</evidence>
<evidence type="ECO:0000313" key="2">
    <source>
        <dbReference type="Proteomes" id="UP001454036"/>
    </source>
</evidence>
<reference evidence="1 2" key="1">
    <citation type="submission" date="2024-01" db="EMBL/GenBank/DDBJ databases">
        <title>The complete chloroplast genome sequence of Lithospermum erythrorhizon: insights into the phylogenetic relationship among Boraginaceae species and the maternal lineages of purple gromwells.</title>
        <authorList>
            <person name="Okada T."/>
            <person name="Watanabe K."/>
        </authorList>
    </citation>
    <scope>NUCLEOTIDE SEQUENCE [LARGE SCALE GENOMIC DNA]</scope>
</reference>
<protein>
    <submittedName>
        <fullName evidence="1">Uncharacterized protein</fullName>
    </submittedName>
</protein>
<dbReference type="EMBL" id="BAABME010003583">
    <property type="protein sequence ID" value="GAA0159367.1"/>
    <property type="molecule type" value="Genomic_DNA"/>
</dbReference>